<dbReference type="OrthoDB" id="7130006at2759"/>
<dbReference type="PANTHER" id="PTHR21661:SF35">
    <property type="entry name" value="EPOXIDE HYDROLASE"/>
    <property type="match status" value="1"/>
</dbReference>
<dbReference type="Pfam" id="PF06441">
    <property type="entry name" value="EHN"/>
    <property type="match status" value="1"/>
</dbReference>
<protein>
    <submittedName>
        <fullName evidence="6">Alpha/beta-hydrolase</fullName>
    </submittedName>
</protein>
<proteinExistence type="inferred from homology"/>
<dbReference type="SUPFAM" id="SSF53474">
    <property type="entry name" value="alpha/beta-Hydrolases"/>
    <property type="match status" value="1"/>
</dbReference>
<dbReference type="PRINTS" id="PR00412">
    <property type="entry name" value="EPOXHYDRLASE"/>
</dbReference>
<evidence type="ECO:0000256" key="3">
    <source>
        <dbReference type="ARBA" id="ARBA00022801"/>
    </source>
</evidence>
<evidence type="ECO:0000256" key="4">
    <source>
        <dbReference type="PIRSR" id="PIRSR001112-1"/>
    </source>
</evidence>
<feature type="active site" description="Proton donor" evidence="4">
    <location>
        <position position="313"/>
    </location>
</feature>
<evidence type="ECO:0000259" key="5">
    <source>
        <dbReference type="Pfam" id="PF06441"/>
    </source>
</evidence>
<feature type="active site" description="Proton acceptor" evidence="4">
    <location>
        <position position="366"/>
    </location>
</feature>
<sequence length="401" mass="45153">MTEQPFRIAIPDSELDLLRKKLDLVRFPDELEGAGWDYGAPLADIKRLVARWKEGYDWRAAEASINEIPQFTRDIDVDGFGTLNIHYIHQTSTVKNAVPLLFIHGWPGHFLEVRKMLPLLTEASPDHPSFHVVSPNLPNFGFSEAAKQPGFTGDRYAEVVNKLMLALGYDEYVVQGGDWGSFIASKLAAAYGRKSVKAWHTNFPRIRTPPALTKFPRLWLQHALTPYTDAERASLVRQQWFLQKGRGYFLEQATQPQTLGYSLADSPVGLLAWVYEKLVAWSDDYPWQDDEVLTWISLYWFSRTGPAASVRIYYEVTNAKEYTSVPWSSIPCGLSFFPKELTSLPKTWARQAGNVVFESEHKAGGHFAAHEKPEALAADLRAMFGKGGPAFGVVPGRVGYD</sequence>
<evidence type="ECO:0000256" key="1">
    <source>
        <dbReference type="ARBA" id="ARBA00010088"/>
    </source>
</evidence>
<dbReference type="PIRSF" id="PIRSF001112">
    <property type="entry name" value="Epoxide_hydrolase"/>
    <property type="match status" value="1"/>
</dbReference>
<dbReference type="EMBL" id="KV429080">
    <property type="protein sequence ID" value="KZT67062.1"/>
    <property type="molecule type" value="Genomic_DNA"/>
</dbReference>
<dbReference type="InterPro" id="IPR010497">
    <property type="entry name" value="Epoxide_hydro_N"/>
</dbReference>
<dbReference type="GO" id="GO:0097176">
    <property type="term" value="P:epoxide metabolic process"/>
    <property type="evidence" value="ECO:0007669"/>
    <property type="project" value="TreeGrafter"/>
</dbReference>
<keyword evidence="3 6" id="KW-0378">Hydrolase</keyword>
<feature type="active site" description="Nucleophile" evidence="4">
    <location>
        <position position="178"/>
    </location>
</feature>
<name>A0A165NK15_9APHY</name>
<dbReference type="InterPro" id="IPR000639">
    <property type="entry name" value="Epox_hydrolase-like"/>
</dbReference>
<dbReference type="InterPro" id="IPR029058">
    <property type="entry name" value="AB_hydrolase_fold"/>
</dbReference>
<dbReference type="InterPro" id="IPR016292">
    <property type="entry name" value="Epoxide_hydrolase"/>
</dbReference>
<keyword evidence="7" id="KW-1185">Reference proteome</keyword>
<dbReference type="PANTHER" id="PTHR21661">
    <property type="entry name" value="EPOXIDE HYDROLASE 1-RELATED"/>
    <property type="match status" value="1"/>
</dbReference>
<dbReference type="AlphaFoldDB" id="A0A165NK15"/>
<accession>A0A165NK15</accession>
<gene>
    <name evidence="6" type="ORF">DAEQUDRAFT_694593</name>
</gene>
<evidence type="ECO:0000256" key="2">
    <source>
        <dbReference type="ARBA" id="ARBA00022797"/>
    </source>
</evidence>
<dbReference type="STRING" id="1314783.A0A165NK15"/>
<evidence type="ECO:0000313" key="7">
    <source>
        <dbReference type="Proteomes" id="UP000076727"/>
    </source>
</evidence>
<feature type="domain" description="Epoxide hydrolase N-terminal" evidence="5">
    <location>
        <begin position="4"/>
        <end position="113"/>
    </location>
</feature>
<dbReference type="Gene3D" id="3.40.50.1820">
    <property type="entry name" value="alpha/beta hydrolase"/>
    <property type="match status" value="1"/>
</dbReference>
<comment type="similarity">
    <text evidence="1">Belongs to the peptidase S33 family.</text>
</comment>
<dbReference type="GO" id="GO:0004301">
    <property type="term" value="F:epoxide hydrolase activity"/>
    <property type="evidence" value="ECO:0007669"/>
    <property type="project" value="TreeGrafter"/>
</dbReference>
<keyword evidence="2" id="KW-0058">Aromatic hydrocarbons catabolism</keyword>
<reference evidence="6 7" key="1">
    <citation type="journal article" date="2016" name="Mol. Biol. Evol.">
        <title>Comparative Genomics of Early-Diverging Mushroom-Forming Fungi Provides Insights into the Origins of Lignocellulose Decay Capabilities.</title>
        <authorList>
            <person name="Nagy L.G."/>
            <person name="Riley R."/>
            <person name="Tritt A."/>
            <person name="Adam C."/>
            <person name="Daum C."/>
            <person name="Floudas D."/>
            <person name="Sun H."/>
            <person name="Yadav J.S."/>
            <person name="Pangilinan J."/>
            <person name="Larsson K.H."/>
            <person name="Matsuura K."/>
            <person name="Barry K."/>
            <person name="Labutti K."/>
            <person name="Kuo R."/>
            <person name="Ohm R.A."/>
            <person name="Bhattacharya S.S."/>
            <person name="Shirouzu T."/>
            <person name="Yoshinaga Y."/>
            <person name="Martin F.M."/>
            <person name="Grigoriev I.V."/>
            <person name="Hibbett D.S."/>
        </authorList>
    </citation>
    <scope>NUCLEOTIDE SEQUENCE [LARGE SCALE GENOMIC DNA]</scope>
    <source>
        <strain evidence="6 7">L-15889</strain>
    </source>
</reference>
<organism evidence="6 7">
    <name type="scientific">Daedalea quercina L-15889</name>
    <dbReference type="NCBI Taxonomy" id="1314783"/>
    <lineage>
        <taxon>Eukaryota</taxon>
        <taxon>Fungi</taxon>
        <taxon>Dikarya</taxon>
        <taxon>Basidiomycota</taxon>
        <taxon>Agaricomycotina</taxon>
        <taxon>Agaricomycetes</taxon>
        <taxon>Polyporales</taxon>
        <taxon>Fomitopsis</taxon>
    </lineage>
</organism>
<dbReference type="Proteomes" id="UP000076727">
    <property type="component" value="Unassembled WGS sequence"/>
</dbReference>
<evidence type="ECO:0000313" key="6">
    <source>
        <dbReference type="EMBL" id="KZT67062.1"/>
    </source>
</evidence>